<organism evidence="7 8">
    <name type="scientific">Rhodococcus sovatensis</name>
    <dbReference type="NCBI Taxonomy" id="1805840"/>
    <lineage>
        <taxon>Bacteria</taxon>
        <taxon>Bacillati</taxon>
        <taxon>Actinomycetota</taxon>
        <taxon>Actinomycetes</taxon>
        <taxon>Mycobacteriales</taxon>
        <taxon>Nocardiaceae</taxon>
        <taxon>Rhodococcus</taxon>
    </lineage>
</organism>
<dbReference type="RefSeq" id="WP_338887938.1">
    <property type="nucleotide sequence ID" value="NZ_CP147846.1"/>
</dbReference>
<dbReference type="Gene3D" id="1.10.10.10">
    <property type="entry name" value="Winged helix-like DNA-binding domain superfamily/Winged helix DNA-binding domain"/>
    <property type="match status" value="1"/>
</dbReference>
<protein>
    <submittedName>
        <fullName evidence="7">LysR family transcriptional regulator</fullName>
    </submittedName>
</protein>
<dbReference type="InterPro" id="IPR036390">
    <property type="entry name" value="WH_DNA-bd_sf"/>
</dbReference>
<dbReference type="PANTHER" id="PTHR30346">
    <property type="entry name" value="TRANSCRIPTIONAL DUAL REGULATOR HCAR-RELATED"/>
    <property type="match status" value="1"/>
</dbReference>
<evidence type="ECO:0000256" key="5">
    <source>
        <dbReference type="ARBA" id="ARBA00023163"/>
    </source>
</evidence>
<gene>
    <name evidence="7" type="ORF">WDS16_22775</name>
</gene>
<keyword evidence="4" id="KW-0010">Activator</keyword>
<dbReference type="InterPro" id="IPR036388">
    <property type="entry name" value="WH-like_DNA-bd_sf"/>
</dbReference>
<evidence type="ECO:0000259" key="6">
    <source>
        <dbReference type="PROSITE" id="PS50931"/>
    </source>
</evidence>
<evidence type="ECO:0000256" key="2">
    <source>
        <dbReference type="ARBA" id="ARBA00023015"/>
    </source>
</evidence>
<dbReference type="SUPFAM" id="SSF53850">
    <property type="entry name" value="Periplasmic binding protein-like II"/>
    <property type="match status" value="1"/>
</dbReference>
<dbReference type="EMBL" id="CP147846">
    <property type="protein sequence ID" value="WXG68008.1"/>
    <property type="molecule type" value="Genomic_DNA"/>
</dbReference>
<accession>A0ABZ2PJF0</accession>
<evidence type="ECO:0000256" key="1">
    <source>
        <dbReference type="ARBA" id="ARBA00009437"/>
    </source>
</evidence>
<evidence type="ECO:0000256" key="3">
    <source>
        <dbReference type="ARBA" id="ARBA00023125"/>
    </source>
</evidence>
<comment type="similarity">
    <text evidence="1">Belongs to the LysR transcriptional regulatory family.</text>
</comment>
<keyword evidence="2" id="KW-0805">Transcription regulation</keyword>
<name>A0ABZ2PJF0_9NOCA</name>
<reference evidence="7 8" key="1">
    <citation type="submission" date="2024-03" db="EMBL/GenBank/DDBJ databases">
        <title>Natural products discovery in diverse microorganisms through a two-stage MS feature dereplication strategy.</title>
        <authorList>
            <person name="Zhang R."/>
        </authorList>
    </citation>
    <scope>NUCLEOTIDE SEQUENCE [LARGE SCALE GENOMIC DNA]</scope>
    <source>
        <strain evidence="7 8">18930</strain>
    </source>
</reference>
<evidence type="ECO:0000313" key="7">
    <source>
        <dbReference type="EMBL" id="WXG68008.1"/>
    </source>
</evidence>
<evidence type="ECO:0000313" key="8">
    <source>
        <dbReference type="Proteomes" id="UP001432000"/>
    </source>
</evidence>
<keyword evidence="8" id="KW-1185">Reference proteome</keyword>
<proteinExistence type="inferred from homology"/>
<dbReference type="Gene3D" id="3.40.190.290">
    <property type="match status" value="1"/>
</dbReference>
<dbReference type="Pfam" id="PF03466">
    <property type="entry name" value="LysR_substrate"/>
    <property type="match status" value="1"/>
</dbReference>
<evidence type="ECO:0000256" key="4">
    <source>
        <dbReference type="ARBA" id="ARBA00023159"/>
    </source>
</evidence>
<dbReference type="PANTHER" id="PTHR30346:SF28">
    <property type="entry name" value="HTH-TYPE TRANSCRIPTIONAL REGULATOR CYNR"/>
    <property type="match status" value="1"/>
</dbReference>
<dbReference type="InterPro" id="IPR005119">
    <property type="entry name" value="LysR_subst-bd"/>
</dbReference>
<dbReference type="Proteomes" id="UP001432000">
    <property type="component" value="Chromosome"/>
</dbReference>
<dbReference type="Pfam" id="PF00126">
    <property type="entry name" value="HTH_1"/>
    <property type="match status" value="1"/>
</dbReference>
<sequence length="299" mass="32172">MDEFVNSRIESAAPLLAAFDAVATEGLLTRAAEVLGVPQSSVSRRVRALEKILGCALLQPAGRGVALTTSGRELYERTHLVIGELDDALAAVRADADPEKGLVRFGFPLTLGPGAVGSLLAGFHDYAPRIRVHLVQAHGEALAEMIRDGRLDVAVVIPPPDDLDATVLGSQRLLLHVPSNHPFAGRSQIDIAELPDEPFVASPPRFQLRSLLDAWCREEGFSPRVPFEINEIETIRALVRAGLGIALLPIAETVDTGVVAVPLSGSRTRDIALVTGRRRPTAATERFHTYVTEHLSFPS</sequence>
<keyword evidence="3" id="KW-0238">DNA-binding</keyword>
<dbReference type="SUPFAM" id="SSF46785">
    <property type="entry name" value="Winged helix' DNA-binding domain"/>
    <property type="match status" value="1"/>
</dbReference>
<keyword evidence="5" id="KW-0804">Transcription</keyword>
<feature type="domain" description="HTH lysR-type" evidence="6">
    <location>
        <begin position="15"/>
        <end position="68"/>
    </location>
</feature>
<dbReference type="InterPro" id="IPR000847">
    <property type="entry name" value="LysR_HTH_N"/>
</dbReference>
<dbReference type="PROSITE" id="PS50931">
    <property type="entry name" value="HTH_LYSR"/>
    <property type="match status" value="1"/>
</dbReference>